<proteinExistence type="predicted"/>
<reference evidence="2 3" key="1">
    <citation type="submission" date="2024-11" db="EMBL/GenBank/DDBJ databases">
        <authorList>
            <person name="Lucas J.A."/>
        </authorList>
    </citation>
    <scope>NUCLEOTIDE SEQUENCE [LARGE SCALE GENOMIC DNA]</scope>
    <source>
        <strain evidence="2 3">Z 5.4</strain>
    </source>
</reference>
<evidence type="ECO:0000313" key="3">
    <source>
        <dbReference type="Proteomes" id="UP001623041"/>
    </source>
</evidence>
<feature type="transmembrane region" description="Helical" evidence="1">
    <location>
        <begin position="115"/>
        <end position="134"/>
    </location>
</feature>
<feature type="transmembrane region" description="Helical" evidence="1">
    <location>
        <begin position="50"/>
        <end position="71"/>
    </location>
</feature>
<dbReference type="EMBL" id="JBJHQH010000003">
    <property type="protein sequence ID" value="MFK9091096.1"/>
    <property type="molecule type" value="Genomic_DNA"/>
</dbReference>
<feature type="transmembrane region" description="Helical" evidence="1">
    <location>
        <begin position="92"/>
        <end position="109"/>
    </location>
</feature>
<dbReference type="Pfam" id="PF10067">
    <property type="entry name" value="DUF2306"/>
    <property type="match status" value="1"/>
</dbReference>
<organism evidence="2 3">
    <name type="scientific">Bacillus salipaludis</name>
    <dbReference type="NCBI Taxonomy" id="2547811"/>
    <lineage>
        <taxon>Bacteria</taxon>
        <taxon>Bacillati</taxon>
        <taxon>Bacillota</taxon>
        <taxon>Bacilli</taxon>
        <taxon>Bacillales</taxon>
        <taxon>Bacillaceae</taxon>
        <taxon>Bacillus</taxon>
    </lineage>
</organism>
<feature type="transmembrane region" description="Helical" evidence="1">
    <location>
        <begin position="179"/>
        <end position="197"/>
    </location>
</feature>
<name>A0ABW8RCB3_9BACI</name>
<dbReference type="RefSeq" id="WP_406579771.1">
    <property type="nucleotide sequence ID" value="NZ_JBJHQH010000003.1"/>
</dbReference>
<keyword evidence="1" id="KW-0472">Membrane</keyword>
<protein>
    <submittedName>
        <fullName evidence="2">DUF2306 domain-containing protein</fullName>
    </submittedName>
</protein>
<accession>A0ABW8RCB3</accession>
<keyword evidence="3" id="KW-1185">Reference proteome</keyword>
<sequence length="222" mass="25398">MGRRKINWTVWFSYLVITGFMAYILVAYGLNDPRKTGIVSGKFANPNFHYQTWKILFFFHITTAAVALMLGPFQLLKASRKKMKKHRTIGKIYVSSIFLSVPAGIYLAFYATGGIGGTIGFLILDIAWFMTTFVGLKRIRERNIQSHQEWMLRSYAVTLVFVTFRLLMPIMVFLLHLGFAIGFPLAVIVSIMINLYLTERYLKRKRKGTINTASYAINKGSN</sequence>
<dbReference type="InterPro" id="IPR018750">
    <property type="entry name" value="DUF2306_membrane"/>
</dbReference>
<keyword evidence="1" id="KW-0812">Transmembrane</keyword>
<comment type="caution">
    <text evidence="2">The sequence shown here is derived from an EMBL/GenBank/DDBJ whole genome shotgun (WGS) entry which is preliminary data.</text>
</comment>
<keyword evidence="1" id="KW-1133">Transmembrane helix</keyword>
<evidence type="ECO:0000313" key="2">
    <source>
        <dbReference type="EMBL" id="MFK9091096.1"/>
    </source>
</evidence>
<feature type="transmembrane region" description="Helical" evidence="1">
    <location>
        <begin position="12"/>
        <end position="30"/>
    </location>
</feature>
<dbReference type="Proteomes" id="UP001623041">
    <property type="component" value="Unassembled WGS sequence"/>
</dbReference>
<feature type="transmembrane region" description="Helical" evidence="1">
    <location>
        <begin position="155"/>
        <end position="173"/>
    </location>
</feature>
<gene>
    <name evidence="2" type="ORF">ACJEBI_06350</name>
</gene>
<evidence type="ECO:0000256" key="1">
    <source>
        <dbReference type="SAM" id="Phobius"/>
    </source>
</evidence>